<dbReference type="InterPro" id="IPR000515">
    <property type="entry name" value="MetI-like"/>
</dbReference>
<comment type="subcellular location">
    <subcellularLocation>
        <location evidence="1 11">Cell membrane</location>
        <topology evidence="1 11">Multi-pass membrane protein</topology>
    </subcellularLocation>
</comment>
<evidence type="ECO:0000256" key="3">
    <source>
        <dbReference type="ARBA" id="ARBA00022475"/>
    </source>
</evidence>
<dbReference type="Pfam" id="PF00528">
    <property type="entry name" value="BPD_transp_1"/>
    <property type="match status" value="1"/>
</dbReference>
<keyword evidence="3" id="KW-1003">Cell membrane</keyword>
<dbReference type="InterPro" id="IPR035906">
    <property type="entry name" value="MetI-like_sf"/>
</dbReference>
<evidence type="ECO:0000256" key="4">
    <source>
        <dbReference type="ARBA" id="ARBA00022596"/>
    </source>
</evidence>
<keyword evidence="8" id="KW-0921">Nickel transport</keyword>
<keyword evidence="4" id="KW-0533">Nickel</keyword>
<comment type="similarity">
    <text evidence="10">Belongs to the binding-protein-dependent transport system permease family. OppBC subfamily.</text>
</comment>
<feature type="transmembrane region" description="Helical" evidence="11">
    <location>
        <begin position="141"/>
        <end position="163"/>
    </location>
</feature>
<name>A0A839HAL2_9GAMM</name>
<dbReference type="PANTHER" id="PTHR43163">
    <property type="entry name" value="DIPEPTIDE TRANSPORT SYSTEM PERMEASE PROTEIN DPPB-RELATED"/>
    <property type="match status" value="1"/>
</dbReference>
<dbReference type="AlphaFoldDB" id="A0A839HAL2"/>
<keyword evidence="9 11" id="KW-0472">Membrane</keyword>
<feature type="transmembrane region" description="Helical" evidence="11">
    <location>
        <begin position="272"/>
        <end position="298"/>
    </location>
</feature>
<evidence type="ECO:0000313" key="14">
    <source>
        <dbReference type="Proteomes" id="UP000548632"/>
    </source>
</evidence>
<evidence type="ECO:0000256" key="9">
    <source>
        <dbReference type="ARBA" id="ARBA00023136"/>
    </source>
</evidence>
<gene>
    <name evidence="13" type="ORF">HUK38_05580</name>
</gene>
<dbReference type="Proteomes" id="UP000548632">
    <property type="component" value="Unassembled WGS sequence"/>
</dbReference>
<evidence type="ECO:0000256" key="10">
    <source>
        <dbReference type="ARBA" id="ARBA00024202"/>
    </source>
</evidence>
<accession>A0A839HAL2</accession>
<sequence>MRVLFTRLSATVIVIFGVCTLVFLLLHVIPGDPIEALLGERAQAVDQAALRAQLGLDQPLTIQYVQYLTRLAQGDLGQSLQEQSSVTTLLAARLPATVLLAIAALTLAIGIALPLGVLAAQQHKRLLDMSAMTFSLIGLSMPNFWLGPMLILIFSLTLGWLPISGNDSPASLILPAMTLGTGLAALLARMVRASLLEVLNEDYVRTARAKGATEWQVLWHHALRNAWLPIITVLGLQLGGVLGGAVITETIFAWPGIGSLLVEAIKARDYPVVQGCVLLISLIYVSVNTLTDLAYLWLDPRVRFN</sequence>
<feature type="domain" description="ABC transmembrane type-1" evidence="12">
    <location>
        <begin position="94"/>
        <end position="291"/>
    </location>
</feature>
<evidence type="ECO:0000256" key="8">
    <source>
        <dbReference type="ARBA" id="ARBA00023112"/>
    </source>
</evidence>
<evidence type="ECO:0000256" key="5">
    <source>
        <dbReference type="ARBA" id="ARBA00022692"/>
    </source>
</evidence>
<evidence type="ECO:0000256" key="11">
    <source>
        <dbReference type="RuleBase" id="RU363032"/>
    </source>
</evidence>
<dbReference type="Gene3D" id="1.10.3720.10">
    <property type="entry name" value="MetI-like"/>
    <property type="match status" value="1"/>
</dbReference>
<dbReference type="GO" id="GO:0005886">
    <property type="term" value="C:plasma membrane"/>
    <property type="evidence" value="ECO:0007669"/>
    <property type="project" value="UniProtKB-SubCell"/>
</dbReference>
<feature type="transmembrane region" description="Helical" evidence="11">
    <location>
        <begin position="98"/>
        <end position="120"/>
    </location>
</feature>
<dbReference type="CDD" id="cd06261">
    <property type="entry name" value="TM_PBP2"/>
    <property type="match status" value="1"/>
</dbReference>
<proteinExistence type="inferred from homology"/>
<keyword evidence="7" id="KW-0406">Ion transport</keyword>
<feature type="transmembrane region" description="Helical" evidence="11">
    <location>
        <begin position="12"/>
        <end position="29"/>
    </location>
</feature>
<feature type="transmembrane region" description="Helical" evidence="11">
    <location>
        <begin position="226"/>
        <end position="252"/>
    </location>
</feature>
<comment type="caution">
    <text evidence="13">The sequence shown here is derived from an EMBL/GenBank/DDBJ whole genome shotgun (WGS) entry which is preliminary data.</text>
</comment>
<keyword evidence="2 11" id="KW-0813">Transport</keyword>
<dbReference type="EMBL" id="JABVCQ010000009">
    <property type="protein sequence ID" value="MBB1125704.1"/>
    <property type="molecule type" value="Genomic_DNA"/>
</dbReference>
<reference evidence="13 14" key="1">
    <citation type="journal article" date="2020" name="Arch. Microbiol.">
        <title>The genome sequence of the giant phototrophic gammaproteobacterium Thiospirillum jenense gives insight into its physiological properties and phylogenetic relationships.</title>
        <authorList>
            <person name="Imhoff J.F."/>
            <person name="Meyer T.E."/>
            <person name="Kyndt J.A."/>
        </authorList>
    </citation>
    <scope>NUCLEOTIDE SEQUENCE [LARGE SCALE GENOMIC DNA]</scope>
    <source>
        <strain evidence="13 14">DSM 216</strain>
    </source>
</reference>
<keyword evidence="14" id="KW-1185">Reference proteome</keyword>
<dbReference type="PANTHER" id="PTHR43163:SF6">
    <property type="entry name" value="DIPEPTIDE TRANSPORT SYSTEM PERMEASE PROTEIN DPPB-RELATED"/>
    <property type="match status" value="1"/>
</dbReference>
<evidence type="ECO:0000256" key="7">
    <source>
        <dbReference type="ARBA" id="ARBA00023065"/>
    </source>
</evidence>
<dbReference type="PROSITE" id="PS50928">
    <property type="entry name" value="ABC_TM1"/>
    <property type="match status" value="1"/>
</dbReference>
<dbReference type="NCBIfam" id="NF045470">
    <property type="entry name" value="Opp2B"/>
    <property type="match status" value="1"/>
</dbReference>
<evidence type="ECO:0000256" key="2">
    <source>
        <dbReference type="ARBA" id="ARBA00022448"/>
    </source>
</evidence>
<dbReference type="InterPro" id="IPR045621">
    <property type="entry name" value="BPD_transp_1_N"/>
</dbReference>
<evidence type="ECO:0000259" key="12">
    <source>
        <dbReference type="PROSITE" id="PS50928"/>
    </source>
</evidence>
<dbReference type="RefSeq" id="WP_182583308.1">
    <property type="nucleotide sequence ID" value="NZ_JABVCQ010000009.1"/>
</dbReference>
<evidence type="ECO:0000256" key="1">
    <source>
        <dbReference type="ARBA" id="ARBA00004651"/>
    </source>
</evidence>
<evidence type="ECO:0000256" key="6">
    <source>
        <dbReference type="ARBA" id="ARBA00022989"/>
    </source>
</evidence>
<dbReference type="GO" id="GO:0015099">
    <property type="term" value="F:nickel cation transmembrane transporter activity"/>
    <property type="evidence" value="ECO:0007669"/>
    <property type="project" value="InterPro"/>
</dbReference>
<dbReference type="InterPro" id="IPR050045">
    <property type="entry name" value="Opp2B"/>
</dbReference>
<organism evidence="13 14">
    <name type="scientific">Thiospirillum jenense</name>
    <dbReference type="NCBI Taxonomy" id="1653858"/>
    <lineage>
        <taxon>Bacteria</taxon>
        <taxon>Pseudomonadati</taxon>
        <taxon>Pseudomonadota</taxon>
        <taxon>Gammaproteobacteria</taxon>
        <taxon>Chromatiales</taxon>
        <taxon>Chromatiaceae</taxon>
        <taxon>Thiospirillum</taxon>
    </lineage>
</organism>
<feature type="transmembrane region" description="Helical" evidence="11">
    <location>
        <begin position="169"/>
        <end position="188"/>
    </location>
</feature>
<dbReference type="Pfam" id="PF19300">
    <property type="entry name" value="BPD_transp_1_N"/>
    <property type="match status" value="1"/>
</dbReference>
<protein>
    <submittedName>
        <fullName evidence="13">ABC transporter permease</fullName>
    </submittedName>
</protein>
<keyword evidence="6 11" id="KW-1133">Transmembrane helix</keyword>
<dbReference type="SUPFAM" id="SSF161098">
    <property type="entry name" value="MetI-like"/>
    <property type="match status" value="1"/>
</dbReference>
<keyword evidence="5 11" id="KW-0812">Transmembrane</keyword>
<evidence type="ECO:0000313" key="13">
    <source>
        <dbReference type="EMBL" id="MBB1125704.1"/>
    </source>
</evidence>